<protein>
    <recommendedName>
        <fullName evidence="3">DUF4198 domain-containing protein</fullName>
    </recommendedName>
</protein>
<organism evidence="1 2">
    <name type="scientific">Flavobacterium cerinum</name>
    <dbReference type="NCBI Taxonomy" id="2502784"/>
    <lineage>
        <taxon>Bacteria</taxon>
        <taxon>Pseudomonadati</taxon>
        <taxon>Bacteroidota</taxon>
        <taxon>Flavobacteriia</taxon>
        <taxon>Flavobacteriales</taxon>
        <taxon>Flavobacteriaceae</taxon>
        <taxon>Flavobacterium</taxon>
    </lineage>
</organism>
<evidence type="ECO:0008006" key="3">
    <source>
        <dbReference type="Google" id="ProtNLM"/>
    </source>
</evidence>
<dbReference type="Proteomes" id="UP001059844">
    <property type="component" value="Chromosome"/>
</dbReference>
<evidence type="ECO:0000313" key="2">
    <source>
        <dbReference type="Proteomes" id="UP001059844"/>
    </source>
</evidence>
<dbReference type="RefSeq" id="WP_256552787.1">
    <property type="nucleotide sequence ID" value="NZ_CP101751.1"/>
</dbReference>
<name>A0ABY5J077_9FLAO</name>
<gene>
    <name evidence="1" type="ORF">NOX80_08120</name>
</gene>
<accession>A0ABY5J077</accession>
<sequence length="47" mass="5256">MKKILTSLLLVSAGLYAQESKVLFKAEITHPNSDSLVIHNKTFRVTL</sequence>
<proteinExistence type="predicted"/>
<keyword evidence="2" id="KW-1185">Reference proteome</keyword>
<evidence type="ECO:0000313" key="1">
    <source>
        <dbReference type="EMBL" id="UUC47151.1"/>
    </source>
</evidence>
<dbReference type="EMBL" id="CP101751">
    <property type="protein sequence ID" value="UUC47151.1"/>
    <property type="molecule type" value="Genomic_DNA"/>
</dbReference>
<reference evidence="1" key="1">
    <citation type="submission" date="2022-07" db="EMBL/GenBank/DDBJ databases">
        <title>Isolation, identification, and degradation of a PFOSA degrading strain from sewage treatment plant.</title>
        <authorList>
            <person name="Zhang L."/>
            <person name="Huo Y."/>
        </authorList>
    </citation>
    <scope>NUCLEOTIDE SEQUENCE</scope>
    <source>
        <strain evidence="1">C1</strain>
    </source>
</reference>